<evidence type="ECO:0000313" key="3">
    <source>
        <dbReference type="EMBL" id="MDT0328237.1"/>
    </source>
</evidence>
<evidence type="ECO:0000259" key="2">
    <source>
        <dbReference type="Pfam" id="PF12770"/>
    </source>
</evidence>
<accession>A0ABU2M6H3</accession>
<proteinExistence type="predicted"/>
<name>A0ABU2M6H3_9ACTN</name>
<sequence length="1081" mass="114185">MRERLLGTVFERVNRCVSGADPAELLEPEAAAEIDRLIELHEAAPNDPEIAFVLGWARWARAEAVSGDGREAERTAAAKLLRQHFIHGWEPLPGDLLPLIAERVFPSAVVMLDMAAAFQDVSILDSVVDQWERIASATPPEDVDRAAALSNLGKALSMRAGRTDDLASLDRAVLVTTAAVHVAERRTRPSEDLAGFLANLGLIRIVRSWRTGDRADLAQGIGRLEQAAEAAPEDDPVRTRARINLCVALRTSFERTGSEADLDRAIRFGRDAVRACPDDGAERALALHALGGALHARYLCTGDTGDANDSVGALRASAAALAEDDPHRATASHALGAALVSRFFGTGDRNDLEQAVEATGAAVMATPGDHPDLPVFLNGLARAHLARYRAGDGGGLDRAVLAMRRTVSSVPDDHAMLPTHRALLAEALHARFTHGGDPEDLDEAVEEFRAATSEGFDETPDGARVLLELGGALDDRWRLTGRPADREAARVAFERAWKPESAPPTLRISAALAVAETTTDPVRASEVLDAAVRLLVRAAPRSLRRGDQQSTLERFPGLAARAAAAALNAPGGTSTDRAVRALGALETGRGILIGQALDVRGELSDLWRDHPALAERFVRLRDALDGTAFGAFDPSSRTLAAEPALAAVAGGPGAADAGRTARAWAQSAVRDRRELTRELDSLIERIRDETGLTGFGLPPGLDELLAEAGRGPVVVLTAAPRRCDALLLTESGVRHLPLPALTHRELADRVDRARAVTAPGRESDDDTEAQEVLSDTLAWLWDVAAGPVLEALGLTDEAAQDPPRIWWVTGGLLGRLPLHAAGHHTDTADGPPRTVMDRAVSSTAPSVRALRHAREREEAAALGEGGHALVVAMPGVPGLAGAPLLQHVEEEAAKVVGHLPGAVVLGADGTPVSSDAVLRALPDCAVAHFACHGAGHPEDPSLSRLVLADDASSPLTVARLGTVGLDRARLAYLSACETAAVQVPDLLDESIHVSTAFQLAGFPHVVGTLWAIDDEVSVVIADEFYARLREDGGGPDPARAARALHGAIRAVRDGAGLPPELAGWDRTAAPMLWAAHLHIGA</sequence>
<feature type="coiled-coil region" evidence="1">
    <location>
        <begin position="665"/>
        <end position="692"/>
    </location>
</feature>
<dbReference type="InterPro" id="IPR011990">
    <property type="entry name" value="TPR-like_helical_dom_sf"/>
</dbReference>
<keyword evidence="1" id="KW-0175">Coiled coil</keyword>
<dbReference type="Pfam" id="PF12770">
    <property type="entry name" value="CHAT"/>
    <property type="match status" value="1"/>
</dbReference>
<comment type="caution">
    <text evidence="3">The sequence shown here is derived from an EMBL/GenBank/DDBJ whole genome shotgun (WGS) entry which is preliminary data.</text>
</comment>
<feature type="domain" description="CHAT" evidence="2">
    <location>
        <begin position="776"/>
        <end position="1080"/>
    </location>
</feature>
<evidence type="ECO:0000256" key="1">
    <source>
        <dbReference type="SAM" id="Coils"/>
    </source>
</evidence>
<reference evidence="4" key="1">
    <citation type="submission" date="2023-07" db="EMBL/GenBank/DDBJ databases">
        <title>30 novel species of actinomycetes from the DSMZ collection.</title>
        <authorList>
            <person name="Nouioui I."/>
        </authorList>
    </citation>
    <scope>NUCLEOTIDE SEQUENCE [LARGE SCALE GENOMIC DNA]</scope>
    <source>
        <strain evidence="4">DSM 44743</strain>
    </source>
</reference>
<dbReference type="Proteomes" id="UP001183390">
    <property type="component" value="Unassembled WGS sequence"/>
</dbReference>
<evidence type="ECO:0000313" key="4">
    <source>
        <dbReference type="Proteomes" id="UP001183390"/>
    </source>
</evidence>
<organism evidence="3 4">
    <name type="scientific">Nocardiopsis lambiniae</name>
    <dbReference type="NCBI Taxonomy" id="3075539"/>
    <lineage>
        <taxon>Bacteria</taxon>
        <taxon>Bacillati</taxon>
        <taxon>Actinomycetota</taxon>
        <taxon>Actinomycetes</taxon>
        <taxon>Streptosporangiales</taxon>
        <taxon>Nocardiopsidaceae</taxon>
        <taxon>Nocardiopsis</taxon>
    </lineage>
</organism>
<dbReference type="Gene3D" id="1.25.40.10">
    <property type="entry name" value="Tetratricopeptide repeat domain"/>
    <property type="match status" value="1"/>
</dbReference>
<dbReference type="InterPro" id="IPR024983">
    <property type="entry name" value="CHAT_dom"/>
</dbReference>
<dbReference type="EMBL" id="JAVREP010000003">
    <property type="protein sequence ID" value="MDT0328237.1"/>
    <property type="molecule type" value="Genomic_DNA"/>
</dbReference>
<gene>
    <name evidence="3" type="ORF">RM479_07400</name>
</gene>
<keyword evidence="4" id="KW-1185">Reference proteome</keyword>
<dbReference type="RefSeq" id="WP_311510969.1">
    <property type="nucleotide sequence ID" value="NZ_JAVREP010000003.1"/>
</dbReference>
<protein>
    <submittedName>
        <fullName evidence="3">CHAT domain-containing protein</fullName>
    </submittedName>
</protein>